<accession>V4LI67</accession>
<reference evidence="8 9" key="1">
    <citation type="journal article" date="2013" name="Front. Plant Sci.">
        <title>The Reference Genome of the Halophytic Plant Eutrema salsugineum.</title>
        <authorList>
            <person name="Yang R."/>
            <person name="Jarvis D.E."/>
            <person name="Chen H."/>
            <person name="Beilstein M.A."/>
            <person name="Grimwood J."/>
            <person name="Jenkins J."/>
            <person name="Shu S."/>
            <person name="Prochnik S."/>
            <person name="Xin M."/>
            <person name="Ma C."/>
            <person name="Schmutz J."/>
            <person name="Wing R.A."/>
            <person name="Mitchell-Olds T."/>
            <person name="Schumaker K.S."/>
            <person name="Wang X."/>
        </authorList>
    </citation>
    <scope>NUCLEOTIDE SEQUENCE [LARGE SCALE GENOMIC DNA]</scope>
</reference>
<organism evidence="8 9">
    <name type="scientific">Eutrema salsugineum</name>
    <name type="common">Saltwater cress</name>
    <name type="synonym">Sisymbrium salsugineum</name>
    <dbReference type="NCBI Taxonomy" id="72664"/>
    <lineage>
        <taxon>Eukaryota</taxon>
        <taxon>Viridiplantae</taxon>
        <taxon>Streptophyta</taxon>
        <taxon>Embryophyta</taxon>
        <taxon>Tracheophyta</taxon>
        <taxon>Spermatophyta</taxon>
        <taxon>Magnoliopsida</taxon>
        <taxon>eudicotyledons</taxon>
        <taxon>Gunneridae</taxon>
        <taxon>Pentapetalae</taxon>
        <taxon>rosids</taxon>
        <taxon>malvids</taxon>
        <taxon>Brassicales</taxon>
        <taxon>Brassicaceae</taxon>
        <taxon>Eutremeae</taxon>
        <taxon>Eutrema</taxon>
    </lineage>
</organism>
<dbReference type="GO" id="GO:0005524">
    <property type="term" value="F:ATP binding"/>
    <property type="evidence" value="ECO:0007669"/>
    <property type="project" value="UniProtKB-UniRule"/>
</dbReference>
<evidence type="ECO:0000259" key="7">
    <source>
        <dbReference type="PROSITE" id="PS50011"/>
    </source>
</evidence>
<dbReference type="PANTHER" id="PTHR48011:SF102">
    <property type="entry name" value="PROTEIN KINASE DOMAIN-CONTAINING PROTEIN"/>
    <property type="match status" value="1"/>
</dbReference>
<evidence type="ECO:0000256" key="5">
    <source>
        <dbReference type="PROSITE-ProRule" id="PRU10141"/>
    </source>
</evidence>
<keyword evidence="9" id="KW-1185">Reference proteome</keyword>
<keyword evidence="4 5" id="KW-0067">ATP-binding</keyword>
<keyword evidence="1" id="KW-0808">Transferase</keyword>
<dbReference type="SMART" id="SM00220">
    <property type="entry name" value="S_TKc"/>
    <property type="match status" value="1"/>
</dbReference>
<dbReference type="PROSITE" id="PS50011">
    <property type="entry name" value="PROTEIN_KINASE_DOM"/>
    <property type="match status" value="1"/>
</dbReference>
<dbReference type="Gene3D" id="3.30.200.20">
    <property type="entry name" value="Phosphorylase Kinase, domain 1"/>
    <property type="match status" value="1"/>
</dbReference>
<dbReference type="Proteomes" id="UP000030689">
    <property type="component" value="Unassembled WGS sequence"/>
</dbReference>
<protein>
    <recommendedName>
        <fullName evidence="7">Protein kinase domain-containing protein</fullName>
    </recommendedName>
</protein>
<dbReference type="STRING" id="72664.V4LI67"/>
<evidence type="ECO:0000313" key="9">
    <source>
        <dbReference type="Proteomes" id="UP000030689"/>
    </source>
</evidence>
<evidence type="ECO:0000256" key="3">
    <source>
        <dbReference type="ARBA" id="ARBA00022777"/>
    </source>
</evidence>
<dbReference type="OrthoDB" id="25592at2759"/>
<dbReference type="Gramene" id="ESQ43439">
    <property type="protein sequence ID" value="ESQ43439"/>
    <property type="gene ID" value="EUTSA_v10015481mg"/>
</dbReference>
<comment type="similarity">
    <text evidence="6">Belongs to the protein kinase superfamily.</text>
</comment>
<feature type="domain" description="Protein kinase" evidence="7">
    <location>
        <begin position="6"/>
        <end position="275"/>
    </location>
</feature>
<feature type="binding site" evidence="5">
    <location>
        <position position="38"/>
    </location>
    <ligand>
        <name>ATP</name>
        <dbReference type="ChEBI" id="CHEBI:30616"/>
    </ligand>
</feature>
<dbReference type="Pfam" id="PF00069">
    <property type="entry name" value="Pkinase"/>
    <property type="match status" value="1"/>
</dbReference>
<keyword evidence="3" id="KW-0418">Kinase</keyword>
<evidence type="ECO:0000256" key="4">
    <source>
        <dbReference type="ARBA" id="ARBA00022840"/>
    </source>
</evidence>
<evidence type="ECO:0000313" key="8">
    <source>
        <dbReference type="EMBL" id="ESQ43439.1"/>
    </source>
</evidence>
<gene>
    <name evidence="8" type="ORF">EUTSA_v10015481mg</name>
</gene>
<dbReference type="PROSITE" id="PS00107">
    <property type="entry name" value="PROTEIN_KINASE_ATP"/>
    <property type="match status" value="1"/>
</dbReference>
<dbReference type="GO" id="GO:0007165">
    <property type="term" value="P:signal transduction"/>
    <property type="evidence" value="ECO:0007669"/>
    <property type="project" value="TreeGrafter"/>
</dbReference>
<dbReference type="AlphaFoldDB" id="V4LI67"/>
<dbReference type="InterPro" id="IPR011009">
    <property type="entry name" value="Kinase-like_dom_sf"/>
</dbReference>
<evidence type="ECO:0000256" key="2">
    <source>
        <dbReference type="ARBA" id="ARBA00022741"/>
    </source>
</evidence>
<keyword evidence="2 5" id="KW-0547">Nucleotide-binding</keyword>
<sequence length="344" mass="39866">MQYSDEEFVKFLGEGSYGYVYLVRYTKHDGSSFLAAVKNSYDQDFDNLQREFQILRELRGSPRIIECFGDKLEQGISSYGNRVHKLLLEYASEGSLSAFMDNYTNRKLPEPMIKDFTRMILQGLVSIHDHGYVHCDLKSDNLLVFPCKDSSSSYELKISDFGNSLQVGEKPHYWGIDFPFVGTPIYMSPESLRDGGAKKTLDLWSLGCLVLEMYTGVIPWQGVEIDDLATRLRNGEVPEIPESLPCDARKFIETCFSKKPEKRGSAYELLFHRFLRREEEEKTEEKIRSSKKSFLLRLRIRRASKKSMDISEKKPLKLKNFPEVKKILSKVLRLKQSRFWVEAV</sequence>
<dbReference type="PANTHER" id="PTHR48011">
    <property type="entry name" value="CCR4-NOT TRANSCRIPTIONAL COMPLEX SUBUNIT CAF120-RELATED"/>
    <property type="match status" value="1"/>
</dbReference>
<dbReference type="SUPFAM" id="SSF56112">
    <property type="entry name" value="Protein kinase-like (PK-like)"/>
    <property type="match status" value="1"/>
</dbReference>
<keyword evidence="6" id="KW-0723">Serine/threonine-protein kinase</keyword>
<dbReference type="Gene3D" id="1.10.510.10">
    <property type="entry name" value="Transferase(Phosphotransferase) domain 1"/>
    <property type="match status" value="1"/>
</dbReference>
<dbReference type="KEGG" id="eus:EUTSA_v10015481mg"/>
<dbReference type="GO" id="GO:0004674">
    <property type="term" value="F:protein serine/threonine kinase activity"/>
    <property type="evidence" value="ECO:0007669"/>
    <property type="project" value="UniProtKB-KW"/>
</dbReference>
<proteinExistence type="inferred from homology"/>
<dbReference type="EMBL" id="KI517464">
    <property type="protein sequence ID" value="ESQ43439.1"/>
    <property type="molecule type" value="Genomic_DNA"/>
</dbReference>
<dbReference type="PROSITE" id="PS00108">
    <property type="entry name" value="PROTEIN_KINASE_ST"/>
    <property type="match status" value="1"/>
</dbReference>
<dbReference type="InterPro" id="IPR052751">
    <property type="entry name" value="Plant_MAPKKK"/>
</dbReference>
<dbReference type="OMA" id="MKVYVEA"/>
<dbReference type="InterPro" id="IPR017441">
    <property type="entry name" value="Protein_kinase_ATP_BS"/>
</dbReference>
<evidence type="ECO:0000256" key="1">
    <source>
        <dbReference type="ARBA" id="ARBA00022679"/>
    </source>
</evidence>
<dbReference type="eggNOG" id="KOG0198">
    <property type="taxonomic scope" value="Eukaryota"/>
</dbReference>
<name>V4LI67_EUTSA</name>
<dbReference type="InterPro" id="IPR008271">
    <property type="entry name" value="Ser/Thr_kinase_AS"/>
</dbReference>
<evidence type="ECO:0000256" key="6">
    <source>
        <dbReference type="RuleBase" id="RU000304"/>
    </source>
</evidence>
<dbReference type="InterPro" id="IPR000719">
    <property type="entry name" value="Prot_kinase_dom"/>
</dbReference>